<dbReference type="GO" id="GO:0003729">
    <property type="term" value="F:mRNA binding"/>
    <property type="evidence" value="ECO:0007669"/>
    <property type="project" value="TreeGrafter"/>
</dbReference>
<keyword evidence="4" id="KW-1185">Reference proteome</keyword>
<dbReference type="InterPro" id="IPR007275">
    <property type="entry name" value="YTH_domain"/>
</dbReference>
<dbReference type="PANTHER" id="PTHR12357:SF89">
    <property type="entry name" value="YTH DOMAIN-CONTAINING FAMILY PROTEIN"/>
    <property type="match status" value="1"/>
</dbReference>
<sequence>MNHHQDARARAVYALPASNPMAKAATHDPAAQRPTPPEKWPQLPRSAGPRAPPGLPMLTTAGLAGSPLSPHHSTSTDGILAQLERMRLSSPQASVAAASLWTYSTPTTATRPRSSDPLSPTHTTAATVRSERKDSLLTRLGLATTSAPSSPGAAHPQPAEARPPLSIRTDQFYSDQKPTPAPSPLWPLPSPNGVSSRPPLIPSRPPVCVSNSAGLLASPTLACTLAGPQLNPTHFCTEPSAARYFVIKSNNELDVRRSIKHQIWASTDLGNERLDRAYAESKHLGPIYLFFSVNASGKFCGMAEMISNVDLTAKSSLWAQDKWNGVFRVRWVFLKDIPNQQLRHILLSNNNNKPITNSRDTQEVLPEPGRILLRMFLDAPADSAMLEDYRRFGDRPLAANNPYLKARPLGRPGYRPSPPSYGPRPGLSPVASGCRPHPDGPSGSPSAHGHPLPLPVPQGPARAPSGRPGPLPYSQFAPRPARPQALPRRVISPAHFLLPASASPAPPSSR</sequence>
<proteinExistence type="predicted"/>
<dbReference type="PROSITE" id="PS50882">
    <property type="entry name" value="YTH"/>
    <property type="match status" value="1"/>
</dbReference>
<evidence type="ECO:0000259" key="2">
    <source>
        <dbReference type="PROSITE" id="PS50882"/>
    </source>
</evidence>
<feature type="compositionally biased region" description="Polar residues" evidence="1">
    <location>
        <begin position="168"/>
        <end position="177"/>
    </location>
</feature>
<name>A0A9W8B8N4_9FUNG</name>
<evidence type="ECO:0000256" key="1">
    <source>
        <dbReference type="SAM" id="MobiDB-lite"/>
    </source>
</evidence>
<feature type="compositionally biased region" description="Polar residues" evidence="1">
    <location>
        <begin position="118"/>
        <end position="127"/>
    </location>
</feature>
<organism evidence="3 4">
    <name type="scientific">Dimargaris verticillata</name>
    <dbReference type="NCBI Taxonomy" id="2761393"/>
    <lineage>
        <taxon>Eukaryota</taxon>
        <taxon>Fungi</taxon>
        <taxon>Fungi incertae sedis</taxon>
        <taxon>Zoopagomycota</taxon>
        <taxon>Kickxellomycotina</taxon>
        <taxon>Dimargaritomycetes</taxon>
        <taxon>Dimargaritales</taxon>
        <taxon>Dimargaritaceae</taxon>
        <taxon>Dimargaris</taxon>
    </lineage>
</organism>
<dbReference type="GO" id="GO:1990247">
    <property type="term" value="F:N6-methyladenosine-containing RNA reader activity"/>
    <property type="evidence" value="ECO:0007669"/>
    <property type="project" value="TreeGrafter"/>
</dbReference>
<dbReference type="EMBL" id="JANBQB010000003">
    <property type="protein sequence ID" value="KAJ1985193.1"/>
    <property type="molecule type" value="Genomic_DNA"/>
</dbReference>
<comment type="caution">
    <text evidence="3">The sequence shown here is derived from an EMBL/GenBank/DDBJ whole genome shotgun (WGS) entry which is preliminary data.</text>
</comment>
<dbReference type="InterPro" id="IPR045168">
    <property type="entry name" value="YTH_prot"/>
</dbReference>
<dbReference type="CDD" id="cd21134">
    <property type="entry name" value="YTH"/>
    <property type="match status" value="1"/>
</dbReference>
<gene>
    <name evidence="3" type="ORF">H4R34_000152</name>
</gene>
<feature type="compositionally biased region" description="Pro residues" evidence="1">
    <location>
        <begin position="179"/>
        <end position="190"/>
    </location>
</feature>
<feature type="domain" description="YTH" evidence="2">
    <location>
        <begin position="242"/>
        <end position="376"/>
    </location>
</feature>
<evidence type="ECO:0000313" key="3">
    <source>
        <dbReference type="EMBL" id="KAJ1985193.1"/>
    </source>
</evidence>
<feature type="compositionally biased region" description="Low complexity" evidence="1">
    <location>
        <begin position="477"/>
        <end position="489"/>
    </location>
</feature>
<dbReference type="OrthoDB" id="306690at2759"/>
<protein>
    <recommendedName>
        <fullName evidence="2">YTH domain-containing protein</fullName>
    </recommendedName>
</protein>
<dbReference type="Gene3D" id="3.10.590.10">
    <property type="entry name" value="ph1033 like domains"/>
    <property type="match status" value="1"/>
</dbReference>
<feature type="compositionally biased region" description="Low complexity" evidence="1">
    <location>
        <begin position="459"/>
        <end position="468"/>
    </location>
</feature>
<dbReference type="GO" id="GO:0005737">
    <property type="term" value="C:cytoplasm"/>
    <property type="evidence" value="ECO:0007669"/>
    <property type="project" value="TreeGrafter"/>
</dbReference>
<feature type="region of interest" description="Disordered" evidence="1">
    <location>
        <begin position="400"/>
        <end position="510"/>
    </location>
</feature>
<dbReference type="PANTHER" id="PTHR12357">
    <property type="entry name" value="YTH YT521-B HOMOLOGY DOMAIN-CONTAINING"/>
    <property type="match status" value="1"/>
</dbReference>
<accession>A0A9W8B8N4</accession>
<dbReference type="AlphaFoldDB" id="A0A9W8B8N4"/>
<feature type="region of interest" description="Disordered" evidence="1">
    <location>
        <begin position="106"/>
        <end position="197"/>
    </location>
</feature>
<feature type="compositionally biased region" description="Low complexity" evidence="1">
    <location>
        <begin position="106"/>
        <end position="117"/>
    </location>
</feature>
<feature type="region of interest" description="Disordered" evidence="1">
    <location>
        <begin position="1"/>
        <end position="77"/>
    </location>
</feature>
<reference evidence="3" key="1">
    <citation type="submission" date="2022-07" db="EMBL/GenBank/DDBJ databases">
        <title>Phylogenomic reconstructions and comparative analyses of Kickxellomycotina fungi.</title>
        <authorList>
            <person name="Reynolds N.K."/>
            <person name="Stajich J.E."/>
            <person name="Barry K."/>
            <person name="Grigoriev I.V."/>
            <person name="Crous P."/>
            <person name="Smith M.E."/>
        </authorList>
    </citation>
    <scope>NUCLEOTIDE SEQUENCE</scope>
    <source>
        <strain evidence="3">RSA 567</strain>
    </source>
</reference>
<evidence type="ECO:0000313" key="4">
    <source>
        <dbReference type="Proteomes" id="UP001151582"/>
    </source>
</evidence>
<dbReference type="Pfam" id="PF04146">
    <property type="entry name" value="YTH"/>
    <property type="match status" value="1"/>
</dbReference>
<dbReference type="GO" id="GO:0061157">
    <property type="term" value="P:mRNA destabilization"/>
    <property type="evidence" value="ECO:0007669"/>
    <property type="project" value="TreeGrafter"/>
</dbReference>
<feature type="compositionally biased region" description="Low complexity" evidence="1">
    <location>
        <begin position="146"/>
        <end position="159"/>
    </location>
</feature>
<dbReference type="Proteomes" id="UP001151582">
    <property type="component" value="Unassembled WGS sequence"/>
</dbReference>